<evidence type="ECO:0000313" key="8">
    <source>
        <dbReference type="EMBL" id="MBA6411899.1"/>
    </source>
</evidence>
<dbReference type="Proteomes" id="UP000539350">
    <property type="component" value="Unassembled WGS sequence"/>
</dbReference>
<dbReference type="Gene3D" id="1.10.10.10">
    <property type="entry name" value="Winged helix-like DNA-binding domain superfamily/Winged helix DNA-binding domain"/>
    <property type="match status" value="3"/>
</dbReference>
<dbReference type="Pfam" id="PF02631">
    <property type="entry name" value="RecX_HTH2"/>
    <property type="match status" value="1"/>
</dbReference>
<dbReference type="GO" id="GO:0005737">
    <property type="term" value="C:cytoplasm"/>
    <property type="evidence" value="ECO:0007669"/>
    <property type="project" value="UniProtKB-SubCell"/>
</dbReference>
<dbReference type="Pfam" id="PF21981">
    <property type="entry name" value="RecX_HTH3"/>
    <property type="match status" value="1"/>
</dbReference>
<evidence type="ECO:0000313" key="9">
    <source>
        <dbReference type="Proteomes" id="UP000539350"/>
    </source>
</evidence>
<sequence length="134" mass="16080">MNLLARREHSRQELREKLGRRFSDQLLIDSELQRLSDENLQSDSRFAESFVRQRALRGYGPLRLRQEMRHKGLSDEQLAQALEALDINWYELAFEVYQKKYGRNAAPDIKEKSKRLRFMQYRGFAMEHLESLFD</sequence>
<dbReference type="InterPro" id="IPR053924">
    <property type="entry name" value="RecX_HTH_2nd"/>
</dbReference>
<dbReference type="HAMAP" id="MF_01114">
    <property type="entry name" value="RecX"/>
    <property type="match status" value="1"/>
</dbReference>
<evidence type="ECO:0000256" key="4">
    <source>
        <dbReference type="ARBA" id="ARBA00022490"/>
    </source>
</evidence>
<comment type="subcellular location">
    <subcellularLocation>
        <location evidence="1 5">Cytoplasm</location>
    </subcellularLocation>
</comment>
<evidence type="ECO:0000256" key="1">
    <source>
        <dbReference type="ARBA" id="ARBA00004496"/>
    </source>
</evidence>
<dbReference type="GO" id="GO:0006282">
    <property type="term" value="P:regulation of DNA repair"/>
    <property type="evidence" value="ECO:0007669"/>
    <property type="project" value="UniProtKB-UniRule"/>
</dbReference>
<proteinExistence type="inferred from homology"/>
<comment type="function">
    <text evidence="5">Modulates RecA activity.</text>
</comment>
<evidence type="ECO:0000259" key="6">
    <source>
        <dbReference type="Pfam" id="PF02631"/>
    </source>
</evidence>
<evidence type="ECO:0000256" key="2">
    <source>
        <dbReference type="ARBA" id="ARBA00009695"/>
    </source>
</evidence>
<feature type="domain" description="RecX third three-helical" evidence="7">
    <location>
        <begin position="90"/>
        <end position="128"/>
    </location>
</feature>
<comment type="similarity">
    <text evidence="2 5">Belongs to the RecX family.</text>
</comment>
<accession>A0A7W2TU20</accession>
<organism evidence="8 9">
    <name type="scientific">Sediminihaliea albiluteola</name>
    <dbReference type="NCBI Taxonomy" id="2758564"/>
    <lineage>
        <taxon>Bacteria</taxon>
        <taxon>Pseudomonadati</taxon>
        <taxon>Pseudomonadota</taxon>
        <taxon>Gammaproteobacteria</taxon>
        <taxon>Cellvibrionales</taxon>
        <taxon>Halieaceae</taxon>
        <taxon>Sediminihaliea</taxon>
    </lineage>
</organism>
<dbReference type="AlphaFoldDB" id="A0A7W2TU20"/>
<protein>
    <recommendedName>
        <fullName evidence="3 5">Regulatory protein RecX</fullName>
    </recommendedName>
</protein>
<keyword evidence="4 5" id="KW-0963">Cytoplasm</keyword>
<evidence type="ECO:0000256" key="5">
    <source>
        <dbReference type="HAMAP-Rule" id="MF_01114"/>
    </source>
</evidence>
<dbReference type="PANTHER" id="PTHR33602">
    <property type="entry name" value="REGULATORY PROTEIN RECX FAMILY PROTEIN"/>
    <property type="match status" value="1"/>
</dbReference>
<feature type="domain" description="RecX second three-helical" evidence="6">
    <location>
        <begin position="42"/>
        <end position="82"/>
    </location>
</feature>
<reference evidence="8 9" key="1">
    <citation type="submission" date="2020-07" db="EMBL/GenBank/DDBJ databases">
        <title>Halieaceae bacterium, F7430, whole genome shotgun sequencing project.</title>
        <authorList>
            <person name="Jiang S."/>
            <person name="Liu Z.W."/>
            <person name="Du Z.J."/>
        </authorList>
    </citation>
    <scope>NUCLEOTIDE SEQUENCE [LARGE SCALE GENOMIC DNA]</scope>
    <source>
        <strain evidence="8 9">F7430</strain>
    </source>
</reference>
<evidence type="ECO:0000259" key="7">
    <source>
        <dbReference type="Pfam" id="PF21981"/>
    </source>
</evidence>
<dbReference type="InterPro" id="IPR003783">
    <property type="entry name" value="Regulatory_RecX"/>
</dbReference>
<dbReference type="InterPro" id="IPR053925">
    <property type="entry name" value="RecX_HTH_3rd"/>
</dbReference>
<keyword evidence="9" id="KW-1185">Reference proteome</keyword>
<dbReference type="PANTHER" id="PTHR33602:SF1">
    <property type="entry name" value="REGULATORY PROTEIN RECX FAMILY PROTEIN"/>
    <property type="match status" value="1"/>
</dbReference>
<comment type="caution">
    <text evidence="8">The sequence shown here is derived from an EMBL/GenBank/DDBJ whole genome shotgun (WGS) entry which is preliminary data.</text>
</comment>
<evidence type="ECO:0000256" key="3">
    <source>
        <dbReference type="ARBA" id="ARBA00018111"/>
    </source>
</evidence>
<name>A0A7W2TU20_9GAMM</name>
<gene>
    <name evidence="5" type="primary">recX</name>
    <name evidence="8" type="ORF">H2508_02090</name>
</gene>
<dbReference type="EMBL" id="JACFXU010000013">
    <property type="protein sequence ID" value="MBA6411899.1"/>
    <property type="molecule type" value="Genomic_DNA"/>
</dbReference>
<dbReference type="InterPro" id="IPR036388">
    <property type="entry name" value="WH-like_DNA-bd_sf"/>
</dbReference>